<dbReference type="InterPro" id="IPR036942">
    <property type="entry name" value="Beta-barrel_TonB_sf"/>
</dbReference>
<keyword evidence="2 11" id="KW-0813">Transport</keyword>
<keyword evidence="6" id="KW-0408">Iron</keyword>
<comment type="caution">
    <text evidence="13">The sequence shown here is derived from an EMBL/GenBank/DDBJ whole genome shotgun (WGS) entry which is preliminary data.</text>
</comment>
<dbReference type="InterPro" id="IPR037066">
    <property type="entry name" value="Plug_dom_sf"/>
</dbReference>
<dbReference type="PANTHER" id="PTHR32552">
    <property type="entry name" value="FERRICHROME IRON RECEPTOR-RELATED"/>
    <property type="match status" value="1"/>
</dbReference>
<evidence type="ECO:0000256" key="7">
    <source>
        <dbReference type="ARBA" id="ARBA00023065"/>
    </source>
</evidence>
<name>A0A178IND8_9BACT</name>
<dbReference type="InterPro" id="IPR039426">
    <property type="entry name" value="TonB-dep_rcpt-like"/>
</dbReference>
<dbReference type="PROSITE" id="PS52016">
    <property type="entry name" value="TONB_DEPENDENT_REC_3"/>
    <property type="match status" value="1"/>
</dbReference>
<evidence type="ECO:0000256" key="11">
    <source>
        <dbReference type="PROSITE-ProRule" id="PRU01360"/>
    </source>
</evidence>
<keyword evidence="4" id="KW-0410">Iron transport</keyword>
<dbReference type="Proteomes" id="UP000078486">
    <property type="component" value="Unassembled WGS sequence"/>
</dbReference>
<evidence type="ECO:0000256" key="2">
    <source>
        <dbReference type="ARBA" id="ARBA00022448"/>
    </source>
</evidence>
<evidence type="ECO:0000313" key="14">
    <source>
        <dbReference type="Proteomes" id="UP000078486"/>
    </source>
</evidence>
<keyword evidence="7" id="KW-0406">Ion transport</keyword>
<comment type="subcellular location">
    <subcellularLocation>
        <location evidence="1 11">Cell outer membrane</location>
        <topology evidence="1 11">Multi-pass membrane protein</topology>
    </subcellularLocation>
</comment>
<reference evidence="13 14" key="1">
    <citation type="submission" date="2016-01" db="EMBL/GenBank/DDBJ databases">
        <title>High potential of lignocellulose degradation of a new Verrucomicrobia species.</title>
        <authorList>
            <person name="Wang Y."/>
            <person name="Shi Y."/>
            <person name="Qiu Z."/>
            <person name="Liu S."/>
            <person name="Yang H."/>
        </authorList>
    </citation>
    <scope>NUCLEOTIDE SEQUENCE [LARGE SCALE GENOMIC DNA]</scope>
    <source>
        <strain evidence="13 14">TSB47</strain>
    </source>
</reference>
<comment type="similarity">
    <text evidence="11">Belongs to the TonB-dependent receptor family.</text>
</comment>
<gene>
    <name evidence="13" type="ORF">AW736_06640</name>
</gene>
<keyword evidence="5 11" id="KW-0812">Transmembrane</keyword>
<organism evidence="13 14">
    <name type="scientific">Termitidicoccus mucosus</name>
    <dbReference type="NCBI Taxonomy" id="1184151"/>
    <lineage>
        <taxon>Bacteria</taxon>
        <taxon>Pseudomonadati</taxon>
        <taxon>Verrucomicrobiota</taxon>
        <taxon>Opitutia</taxon>
        <taxon>Opitutales</taxon>
        <taxon>Opitutaceae</taxon>
        <taxon>Termitidicoccus</taxon>
    </lineage>
</organism>
<keyword evidence="8" id="KW-0798">TonB box</keyword>
<keyword evidence="3 11" id="KW-1134">Transmembrane beta strand</keyword>
<evidence type="ECO:0000256" key="5">
    <source>
        <dbReference type="ARBA" id="ARBA00022692"/>
    </source>
</evidence>
<dbReference type="GO" id="GO:0009279">
    <property type="term" value="C:cell outer membrane"/>
    <property type="evidence" value="ECO:0007669"/>
    <property type="project" value="UniProtKB-SubCell"/>
</dbReference>
<proteinExistence type="inferred from homology"/>
<dbReference type="EMBL" id="LRRQ01000050">
    <property type="protein sequence ID" value="OAM90715.1"/>
    <property type="molecule type" value="Genomic_DNA"/>
</dbReference>
<evidence type="ECO:0000259" key="12">
    <source>
        <dbReference type="Pfam" id="PF07715"/>
    </source>
</evidence>
<dbReference type="Pfam" id="PF07715">
    <property type="entry name" value="Plug"/>
    <property type="match status" value="1"/>
</dbReference>
<dbReference type="Gene3D" id="2.40.170.20">
    <property type="entry name" value="TonB-dependent receptor, beta-barrel domain"/>
    <property type="match status" value="1"/>
</dbReference>
<protein>
    <recommendedName>
        <fullName evidence="12">TonB-dependent receptor plug domain-containing protein</fullName>
    </recommendedName>
</protein>
<dbReference type="PANTHER" id="PTHR32552:SF81">
    <property type="entry name" value="TONB-DEPENDENT OUTER MEMBRANE RECEPTOR"/>
    <property type="match status" value="1"/>
</dbReference>
<feature type="domain" description="TonB-dependent receptor plug" evidence="12">
    <location>
        <begin position="3"/>
        <end position="96"/>
    </location>
</feature>
<evidence type="ECO:0000256" key="10">
    <source>
        <dbReference type="ARBA" id="ARBA00023237"/>
    </source>
</evidence>
<dbReference type="Gene3D" id="2.170.130.10">
    <property type="entry name" value="TonB-dependent receptor, plug domain"/>
    <property type="match status" value="1"/>
</dbReference>
<dbReference type="STRING" id="1184151.AW736_06640"/>
<evidence type="ECO:0000256" key="6">
    <source>
        <dbReference type="ARBA" id="ARBA00023004"/>
    </source>
</evidence>
<evidence type="ECO:0000256" key="4">
    <source>
        <dbReference type="ARBA" id="ARBA00022496"/>
    </source>
</evidence>
<dbReference type="GO" id="GO:0006826">
    <property type="term" value="P:iron ion transport"/>
    <property type="evidence" value="ECO:0007669"/>
    <property type="project" value="UniProtKB-KW"/>
</dbReference>
<dbReference type="SUPFAM" id="SSF56935">
    <property type="entry name" value="Porins"/>
    <property type="match status" value="1"/>
</dbReference>
<sequence>MPISSLPYSVQVLTADFINDFQLFDLDEQVPFISGMAPGDPATGGGGGTRLRGFNVPYFRNGFYRSQTPESNSIERVEVIKGPQSAIYGRVAPGGVVNYISKKPQTKFRTGIAAIAGSYDYNRVDAYVTGPLVKDRLYYRLDVAYYDMERATEFWFNRTFNLSAGVTYKISPNTSLTFEVEHTDRMMNNYYAQARYIDRRGSDDPADWVISGSVYDLPDRRIAERLVNFNVSGEERRTSRKMIHIIYSLNTAWPRT</sequence>
<evidence type="ECO:0000256" key="1">
    <source>
        <dbReference type="ARBA" id="ARBA00004571"/>
    </source>
</evidence>
<dbReference type="AlphaFoldDB" id="A0A178IND8"/>
<evidence type="ECO:0000256" key="3">
    <source>
        <dbReference type="ARBA" id="ARBA00022452"/>
    </source>
</evidence>
<evidence type="ECO:0000256" key="8">
    <source>
        <dbReference type="ARBA" id="ARBA00023077"/>
    </source>
</evidence>
<keyword evidence="10 11" id="KW-0998">Cell outer membrane</keyword>
<accession>A0A178IND8</accession>
<keyword evidence="14" id="KW-1185">Reference proteome</keyword>
<keyword evidence="9 11" id="KW-0472">Membrane</keyword>
<dbReference type="InterPro" id="IPR012910">
    <property type="entry name" value="Plug_dom"/>
</dbReference>
<evidence type="ECO:0000313" key="13">
    <source>
        <dbReference type="EMBL" id="OAM90715.1"/>
    </source>
</evidence>
<evidence type="ECO:0000256" key="9">
    <source>
        <dbReference type="ARBA" id="ARBA00023136"/>
    </source>
</evidence>